<dbReference type="AlphaFoldDB" id="A0A7W7H6J9"/>
<organism evidence="2 3">
    <name type="scientific">Actinoplanes octamycinicus</name>
    <dbReference type="NCBI Taxonomy" id="135948"/>
    <lineage>
        <taxon>Bacteria</taxon>
        <taxon>Bacillati</taxon>
        <taxon>Actinomycetota</taxon>
        <taxon>Actinomycetes</taxon>
        <taxon>Micromonosporales</taxon>
        <taxon>Micromonosporaceae</taxon>
        <taxon>Actinoplanes</taxon>
    </lineage>
</organism>
<gene>
    <name evidence="2" type="ORF">BJY16_008387</name>
</gene>
<sequence length="72" mass="7665">MQLLMVQRLDGGLTVGDTHAYAEPFPVTVFTLTDRGQTFDAAAATLVLLAATLVVLLVLGRLTRVPTPRSPS</sequence>
<keyword evidence="1" id="KW-0812">Transmembrane</keyword>
<evidence type="ECO:0000313" key="2">
    <source>
        <dbReference type="EMBL" id="MBB4744928.1"/>
    </source>
</evidence>
<accession>A0A7W7H6J9</accession>
<comment type="caution">
    <text evidence="2">The sequence shown here is derived from an EMBL/GenBank/DDBJ whole genome shotgun (WGS) entry which is preliminary data.</text>
</comment>
<dbReference type="RefSeq" id="WP_239176687.1">
    <property type="nucleotide sequence ID" value="NZ_BAABFG010000005.1"/>
</dbReference>
<keyword evidence="3" id="KW-1185">Reference proteome</keyword>
<evidence type="ECO:0000256" key="1">
    <source>
        <dbReference type="SAM" id="Phobius"/>
    </source>
</evidence>
<evidence type="ECO:0000313" key="3">
    <source>
        <dbReference type="Proteomes" id="UP000546162"/>
    </source>
</evidence>
<keyword evidence="1" id="KW-1133">Transmembrane helix</keyword>
<protein>
    <submittedName>
        <fullName evidence="2">ABC-type Fe3+ transport system permease subunit</fullName>
    </submittedName>
</protein>
<feature type="transmembrane region" description="Helical" evidence="1">
    <location>
        <begin position="41"/>
        <end position="60"/>
    </location>
</feature>
<keyword evidence="1" id="KW-0472">Membrane</keyword>
<dbReference type="Proteomes" id="UP000546162">
    <property type="component" value="Unassembled WGS sequence"/>
</dbReference>
<dbReference type="EMBL" id="JACHNB010000001">
    <property type="protein sequence ID" value="MBB4744928.1"/>
    <property type="molecule type" value="Genomic_DNA"/>
</dbReference>
<name>A0A7W7H6J9_9ACTN</name>
<proteinExistence type="predicted"/>
<reference evidence="2 3" key="1">
    <citation type="submission" date="2020-08" db="EMBL/GenBank/DDBJ databases">
        <title>Sequencing the genomes of 1000 actinobacteria strains.</title>
        <authorList>
            <person name="Klenk H.-P."/>
        </authorList>
    </citation>
    <scope>NUCLEOTIDE SEQUENCE [LARGE SCALE GENOMIC DNA]</scope>
    <source>
        <strain evidence="2 3">DSM 45809</strain>
    </source>
</reference>